<reference evidence="1" key="1">
    <citation type="journal article" date="2019" name="bioRxiv">
        <title>The Genome of the Zebra Mussel, Dreissena polymorpha: A Resource for Invasive Species Research.</title>
        <authorList>
            <person name="McCartney M.A."/>
            <person name="Auch B."/>
            <person name="Kono T."/>
            <person name="Mallez S."/>
            <person name="Zhang Y."/>
            <person name="Obille A."/>
            <person name="Becker A."/>
            <person name="Abrahante J.E."/>
            <person name="Garbe J."/>
            <person name="Badalamenti J.P."/>
            <person name="Herman A."/>
            <person name="Mangelson H."/>
            <person name="Liachko I."/>
            <person name="Sullivan S."/>
            <person name="Sone E.D."/>
            <person name="Koren S."/>
            <person name="Silverstein K.A.T."/>
            <person name="Beckman K.B."/>
            <person name="Gohl D.M."/>
        </authorList>
    </citation>
    <scope>NUCLEOTIDE SEQUENCE</scope>
    <source>
        <strain evidence="1">Duluth1</strain>
        <tissue evidence="1">Whole animal</tissue>
    </source>
</reference>
<reference evidence="1" key="2">
    <citation type="submission" date="2020-11" db="EMBL/GenBank/DDBJ databases">
        <authorList>
            <person name="McCartney M.A."/>
            <person name="Auch B."/>
            <person name="Kono T."/>
            <person name="Mallez S."/>
            <person name="Becker A."/>
            <person name="Gohl D.M."/>
            <person name="Silverstein K.A.T."/>
            <person name="Koren S."/>
            <person name="Bechman K.B."/>
            <person name="Herman A."/>
            <person name="Abrahante J.E."/>
            <person name="Garbe J."/>
        </authorList>
    </citation>
    <scope>NUCLEOTIDE SEQUENCE</scope>
    <source>
        <strain evidence="1">Duluth1</strain>
        <tissue evidence="1">Whole animal</tissue>
    </source>
</reference>
<evidence type="ECO:0000313" key="1">
    <source>
        <dbReference type="EMBL" id="KAH3785749.1"/>
    </source>
</evidence>
<organism evidence="1 2">
    <name type="scientific">Dreissena polymorpha</name>
    <name type="common">Zebra mussel</name>
    <name type="synonym">Mytilus polymorpha</name>
    <dbReference type="NCBI Taxonomy" id="45954"/>
    <lineage>
        <taxon>Eukaryota</taxon>
        <taxon>Metazoa</taxon>
        <taxon>Spiralia</taxon>
        <taxon>Lophotrochozoa</taxon>
        <taxon>Mollusca</taxon>
        <taxon>Bivalvia</taxon>
        <taxon>Autobranchia</taxon>
        <taxon>Heteroconchia</taxon>
        <taxon>Euheterodonta</taxon>
        <taxon>Imparidentia</taxon>
        <taxon>Neoheterodontei</taxon>
        <taxon>Myida</taxon>
        <taxon>Dreissenoidea</taxon>
        <taxon>Dreissenidae</taxon>
        <taxon>Dreissena</taxon>
    </lineage>
</organism>
<keyword evidence="2" id="KW-1185">Reference proteome</keyword>
<evidence type="ECO:0000313" key="2">
    <source>
        <dbReference type="Proteomes" id="UP000828390"/>
    </source>
</evidence>
<dbReference type="Proteomes" id="UP000828390">
    <property type="component" value="Unassembled WGS sequence"/>
</dbReference>
<accession>A0A9D4IUT5</accession>
<comment type="caution">
    <text evidence="1">The sequence shown here is derived from an EMBL/GenBank/DDBJ whole genome shotgun (WGS) entry which is preliminary data.</text>
</comment>
<dbReference type="EMBL" id="JAIWYP010000008">
    <property type="protein sequence ID" value="KAH3785749.1"/>
    <property type="molecule type" value="Genomic_DNA"/>
</dbReference>
<dbReference type="AlphaFoldDB" id="A0A9D4IUT5"/>
<sequence length="62" mass="6883">MRAAIREHGSYAICYMLPSLLKANPRMRTDLSGATLSANETLKACVTLKRTGQLLARLRDSF</sequence>
<gene>
    <name evidence="1" type="ORF">DPMN_163842</name>
</gene>
<protein>
    <submittedName>
        <fullName evidence="1">Uncharacterized protein</fullName>
    </submittedName>
</protein>
<proteinExistence type="predicted"/>
<name>A0A9D4IUT5_DREPO</name>